<dbReference type="InterPro" id="IPR011055">
    <property type="entry name" value="Dup_hybrid_motif"/>
</dbReference>
<feature type="domain" description="M23ase beta-sheet core" evidence="3">
    <location>
        <begin position="207"/>
        <end position="305"/>
    </location>
</feature>
<dbReference type="AlphaFoldDB" id="A0A1G6L2F0"/>
<organism evidence="4 5">
    <name type="scientific">Melghirimyces thermohalophilus</name>
    <dbReference type="NCBI Taxonomy" id="1236220"/>
    <lineage>
        <taxon>Bacteria</taxon>
        <taxon>Bacillati</taxon>
        <taxon>Bacillota</taxon>
        <taxon>Bacilli</taxon>
        <taxon>Bacillales</taxon>
        <taxon>Thermoactinomycetaceae</taxon>
        <taxon>Melghirimyces</taxon>
    </lineage>
</organism>
<keyword evidence="4" id="KW-0378">Hydrolase</keyword>
<dbReference type="Pfam" id="PF01551">
    <property type="entry name" value="Peptidase_M23"/>
    <property type="match status" value="1"/>
</dbReference>
<feature type="chain" id="PRO_5039484992" evidence="2">
    <location>
        <begin position="21"/>
        <end position="337"/>
    </location>
</feature>
<sequence length="337" mass="38662">MLRKLLSSILIIALSLTAWPGSTVKASAENSFEVDRQALFEKMDLLTGVPWYYLAAMDQYERNIQRARPGLKERKGLVSIIIPPKRWSGMTNPDPFDTVPESIRFFGGIGRDGNGDGKADATNAADVLYTVTQYLSRHGATEDDIRIALWEYYQHPVSVDLITHIAKIYRHFGTTELNKKSFIMPLRYNYTYHNTWGDRRGWGGLRIHEGTDIFADYGTPVKSTSYGYVELKGWNRYGGWRIGIRDIRNNYHYYAHLSRYSKGLKKGDVVQPGQVIGFVGSTGYGPPGTSGKFPPHLHYGMYKFNGRNTFSFDPYPFLKAWERSEYKQLRQKKKIRK</sequence>
<dbReference type="InterPro" id="IPR050570">
    <property type="entry name" value="Cell_wall_metabolism_enzyme"/>
</dbReference>
<evidence type="ECO:0000313" key="4">
    <source>
        <dbReference type="EMBL" id="SDC37492.1"/>
    </source>
</evidence>
<protein>
    <submittedName>
        <fullName evidence="4">Murein DD-endopeptidase MepM and murein hydrolase activator NlpD, contain LysM domain</fullName>
    </submittedName>
</protein>
<dbReference type="InterPro" id="IPR016047">
    <property type="entry name" value="M23ase_b-sheet_dom"/>
</dbReference>
<dbReference type="OrthoDB" id="9810477at2"/>
<dbReference type="EMBL" id="FMZA01000007">
    <property type="protein sequence ID" value="SDC37492.1"/>
    <property type="molecule type" value="Genomic_DNA"/>
</dbReference>
<evidence type="ECO:0000256" key="1">
    <source>
        <dbReference type="ARBA" id="ARBA00022729"/>
    </source>
</evidence>
<dbReference type="SUPFAM" id="SSF51261">
    <property type="entry name" value="Duplicated hybrid motif"/>
    <property type="match status" value="1"/>
</dbReference>
<name>A0A1G6L2F0_9BACL</name>
<evidence type="ECO:0000313" key="5">
    <source>
        <dbReference type="Proteomes" id="UP000199387"/>
    </source>
</evidence>
<dbReference type="GO" id="GO:0004222">
    <property type="term" value="F:metalloendopeptidase activity"/>
    <property type="evidence" value="ECO:0007669"/>
    <property type="project" value="TreeGrafter"/>
</dbReference>
<dbReference type="RefSeq" id="WP_091568261.1">
    <property type="nucleotide sequence ID" value="NZ_FMZA01000007.1"/>
</dbReference>
<keyword evidence="5" id="KW-1185">Reference proteome</keyword>
<gene>
    <name evidence="4" type="ORF">SAMN04488112_10716</name>
</gene>
<dbReference type="Gene3D" id="2.70.70.10">
    <property type="entry name" value="Glucose Permease (Domain IIA)"/>
    <property type="match status" value="1"/>
</dbReference>
<reference evidence="4 5" key="1">
    <citation type="submission" date="2016-10" db="EMBL/GenBank/DDBJ databases">
        <authorList>
            <person name="de Groot N.N."/>
        </authorList>
    </citation>
    <scope>NUCLEOTIDE SEQUENCE [LARGE SCALE GENOMIC DNA]</scope>
    <source>
        <strain evidence="4 5">DSM 45514</strain>
    </source>
</reference>
<feature type="signal peptide" evidence="2">
    <location>
        <begin position="1"/>
        <end position="20"/>
    </location>
</feature>
<dbReference type="Proteomes" id="UP000199387">
    <property type="component" value="Unassembled WGS sequence"/>
</dbReference>
<accession>A0A1G6L2F0</accession>
<dbReference type="STRING" id="1236220.SAMN04488112_10716"/>
<keyword evidence="1 2" id="KW-0732">Signal</keyword>
<proteinExistence type="predicted"/>
<dbReference type="PANTHER" id="PTHR21666:SF289">
    <property type="entry name" value="L-ALA--D-GLU ENDOPEPTIDASE"/>
    <property type="match status" value="1"/>
</dbReference>
<evidence type="ECO:0000259" key="3">
    <source>
        <dbReference type="Pfam" id="PF01551"/>
    </source>
</evidence>
<dbReference type="PANTHER" id="PTHR21666">
    <property type="entry name" value="PEPTIDASE-RELATED"/>
    <property type="match status" value="1"/>
</dbReference>
<dbReference type="CDD" id="cd12797">
    <property type="entry name" value="M23_peptidase"/>
    <property type="match status" value="1"/>
</dbReference>
<evidence type="ECO:0000256" key="2">
    <source>
        <dbReference type="SAM" id="SignalP"/>
    </source>
</evidence>